<feature type="transmembrane region" description="Helical" evidence="1">
    <location>
        <begin position="169"/>
        <end position="191"/>
    </location>
</feature>
<dbReference type="KEGG" id="mcoo:MCOO_38830"/>
<evidence type="ECO:0000313" key="4">
    <source>
        <dbReference type="Proteomes" id="UP000465866"/>
    </source>
</evidence>
<sequence length="279" mass="29206">MRFALTILLWLFTTVALAVAVPTAWTQTHVVDVNGYAALARQAAGNPELQTAVASELATRATLLINQRGYRVDSGRVHNVAVGYTAGPDFPSQFADANRLAHDWMFTGAHAQSEGDQWVVDLAGMLKDSAFASLLAAYRVQVPDTVRVPVTVSTPKALQPGELRLLAKWGPWATIGVTALAGIGALLTLASARSRGRALAGLGISALLVGAAGWVGIEVARHAINDTLNDTAGDIRRIADVMVGQARASLHHWLDLSLAAGAALVVLGVSAALLGGLRK</sequence>
<organism evidence="3 4">
    <name type="scientific">Mycobacterium cookii</name>
    <dbReference type="NCBI Taxonomy" id="1775"/>
    <lineage>
        <taxon>Bacteria</taxon>
        <taxon>Bacillati</taxon>
        <taxon>Actinomycetota</taxon>
        <taxon>Actinomycetes</taxon>
        <taxon>Mycobacteriales</taxon>
        <taxon>Mycobacteriaceae</taxon>
        <taxon>Mycobacterium</taxon>
    </lineage>
</organism>
<dbReference type="AlphaFoldDB" id="A0A7I7L267"/>
<evidence type="ECO:0000313" key="3">
    <source>
        <dbReference type="EMBL" id="BBX47868.1"/>
    </source>
</evidence>
<keyword evidence="2" id="KW-0732">Signal</keyword>
<feature type="signal peptide" evidence="2">
    <location>
        <begin position="1"/>
        <end position="18"/>
    </location>
</feature>
<evidence type="ECO:0000256" key="1">
    <source>
        <dbReference type="SAM" id="Phobius"/>
    </source>
</evidence>
<keyword evidence="1" id="KW-1133">Transmembrane helix</keyword>
<evidence type="ECO:0000256" key="2">
    <source>
        <dbReference type="SAM" id="SignalP"/>
    </source>
</evidence>
<feature type="chain" id="PRO_5038765716" evidence="2">
    <location>
        <begin position="19"/>
        <end position="279"/>
    </location>
</feature>
<keyword evidence="1" id="KW-0472">Membrane</keyword>
<dbReference type="EMBL" id="AP022569">
    <property type="protein sequence ID" value="BBX47868.1"/>
    <property type="molecule type" value="Genomic_DNA"/>
</dbReference>
<proteinExistence type="predicted"/>
<accession>A0A7I7L267</accession>
<keyword evidence="4" id="KW-1185">Reference proteome</keyword>
<dbReference type="Proteomes" id="UP000465866">
    <property type="component" value="Chromosome"/>
</dbReference>
<dbReference type="RefSeq" id="WP_163779259.1">
    <property type="nucleotide sequence ID" value="NZ_AP022569.1"/>
</dbReference>
<name>A0A7I7L267_9MYCO</name>
<gene>
    <name evidence="3" type="ORF">MCOO_38830</name>
</gene>
<keyword evidence="1" id="KW-0812">Transmembrane</keyword>
<protein>
    <submittedName>
        <fullName evidence="3">Uncharacterized protein</fullName>
    </submittedName>
</protein>
<reference evidence="3 4" key="1">
    <citation type="journal article" date="2019" name="Emerg. Microbes Infect.">
        <title>Comprehensive subspecies identification of 175 nontuberculous mycobacteria species based on 7547 genomic profiles.</title>
        <authorList>
            <person name="Matsumoto Y."/>
            <person name="Kinjo T."/>
            <person name="Motooka D."/>
            <person name="Nabeya D."/>
            <person name="Jung N."/>
            <person name="Uechi K."/>
            <person name="Horii T."/>
            <person name="Iida T."/>
            <person name="Fujita J."/>
            <person name="Nakamura S."/>
        </authorList>
    </citation>
    <scope>NUCLEOTIDE SEQUENCE [LARGE SCALE GENOMIC DNA]</scope>
    <source>
        <strain evidence="3 4">JCM 12404</strain>
    </source>
</reference>
<feature type="transmembrane region" description="Helical" evidence="1">
    <location>
        <begin position="198"/>
        <end position="217"/>
    </location>
</feature>
<feature type="transmembrane region" description="Helical" evidence="1">
    <location>
        <begin position="256"/>
        <end position="277"/>
    </location>
</feature>